<sequence length="255" mass="29707">MPEFKNLVQNDLLKATRPISPVSILNFKLRRLRAKIRAWKRRKAGLKSLLHTNKYVIDFFDRCEEWRPLTDLEFSLRKHYHEHFKELNWFWALKWKRRSKITWCTLGDENSHFFHVAATISHRKNKIKLLLEDGIEHYDTPKKLQIATAHFRNIFSTELTSHSIPLSPLYPSMRNLSALSTSFSWEEISSAILHSPPNKSPGPDGYTNEFYKCFISTLKPDLIALFNSFHANAADLSGVNISYITLIPKKKPLSA</sequence>
<evidence type="ECO:0000313" key="1">
    <source>
        <dbReference type="EMBL" id="EEC81626.1"/>
    </source>
</evidence>
<accession>B8B7V9</accession>
<dbReference type="OMA" id="IVQAINC"/>
<dbReference type="Gramene" id="BGIOSGA024708-TA">
    <property type="protein sequence ID" value="BGIOSGA024708-PA"/>
    <property type="gene ID" value="BGIOSGA024708"/>
</dbReference>
<dbReference type="AlphaFoldDB" id="B8B7V9"/>
<keyword evidence="2" id="KW-1185">Reference proteome</keyword>
<dbReference type="PANTHER" id="PTHR31635:SF196">
    <property type="entry name" value="REVERSE TRANSCRIPTASE DOMAIN-CONTAINING PROTEIN-RELATED"/>
    <property type="match status" value="1"/>
</dbReference>
<organism evidence="1 2">
    <name type="scientific">Oryza sativa subsp. indica</name>
    <name type="common">Rice</name>
    <dbReference type="NCBI Taxonomy" id="39946"/>
    <lineage>
        <taxon>Eukaryota</taxon>
        <taxon>Viridiplantae</taxon>
        <taxon>Streptophyta</taxon>
        <taxon>Embryophyta</taxon>
        <taxon>Tracheophyta</taxon>
        <taxon>Spermatophyta</taxon>
        <taxon>Magnoliopsida</taxon>
        <taxon>Liliopsida</taxon>
        <taxon>Poales</taxon>
        <taxon>Poaceae</taxon>
        <taxon>BOP clade</taxon>
        <taxon>Oryzoideae</taxon>
        <taxon>Oryzeae</taxon>
        <taxon>Oryzinae</taxon>
        <taxon>Oryza</taxon>
        <taxon>Oryza sativa</taxon>
    </lineage>
</organism>
<proteinExistence type="predicted"/>
<protein>
    <submittedName>
        <fullName evidence="1">Uncharacterized protein</fullName>
    </submittedName>
</protein>
<dbReference type="STRING" id="39946.B8B7V9"/>
<reference evidence="1 2" key="1">
    <citation type="journal article" date="2005" name="PLoS Biol.">
        <title>The genomes of Oryza sativa: a history of duplications.</title>
        <authorList>
            <person name="Yu J."/>
            <person name="Wang J."/>
            <person name="Lin W."/>
            <person name="Li S."/>
            <person name="Li H."/>
            <person name="Zhou J."/>
            <person name="Ni P."/>
            <person name="Dong W."/>
            <person name="Hu S."/>
            <person name="Zeng C."/>
            <person name="Zhang J."/>
            <person name="Zhang Y."/>
            <person name="Li R."/>
            <person name="Xu Z."/>
            <person name="Li S."/>
            <person name="Li X."/>
            <person name="Zheng H."/>
            <person name="Cong L."/>
            <person name="Lin L."/>
            <person name="Yin J."/>
            <person name="Geng J."/>
            <person name="Li G."/>
            <person name="Shi J."/>
            <person name="Liu J."/>
            <person name="Lv H."/>
            <person name="Li J."/>
            <person name="Wang J."/>
            <person name="Deng Y."/>
            <person name="Ran L."/>
            <person name="Shi X."/>
            <person name="Wang X."/>
            <person name="Wu Q."/>
            <person name="Li C."/>
            <person name="Ren X."/>
            <person name="Wang J."/>
            <person name="Wang X."/>
            <person name="Li D."/>
            <person name="Liu D."/>
            <person name="Zhang X."/>
            <person name="Ji Z."/>
            <person name="Zhao W."/>
            <person name="Sun Y."/>
            <person name="Zhang Z."/>
            <person name="Bao J."/>
            <person name="Han Y."/>
            <person name="Dong L."/>
            <person name="Ji J."/>
            <person name="Chen P."/>
            <person name="Wu S."/>
            <person name="Liu J."/>
            <person name="Xiao Y."/>
            <person name="Bu D."/>
            <person name="Tan J."/>
            <person name="Yang L."/>
            <person name="Ye C."/>
            <person name="Zhang J."/>
            <person name="Xu J."/>
            <person name="Zhou Y."/>
            <person name="Yu Y."/>
            <person name="Zhang B."/>
            <person name="Zhuang S."/>
            <person name="Wei H."/>
            <person name="Liu B."/>
            <person name="Lei M."/>
            <person name="Yu H."/>
            <person name="Li Y."/>
            <person name="Xu H."/>
            <person name="Wei S."/>
            <person name="He X."/>
            <person name="Fang L."/>
            <person name="Zhang Z."/>
            <person name="Zhang Y."/>
            <person name="Huang X."/>
            <person name="Su Z."/>
            <person name="Tong W."/>
            <person name="Li J."/>
            <person name="Tong Z."/>
            <person name="Li S."/>
            <person name="Ye J."/>
            <person name="Wang L."/>
            <person name="Fang L."/>
            <person name="Lei T."/>
            <person name="Chen C."/>
            <person name="Chen H."/>
            <person name="Xu Z."/>
            <person name="Li H."/>
            <person name="Huang H."/>
            <person name="Zhang F."/>
            <person name="Xu H."/>
            <person name="Li N."/>
            <person name="Zhao C."/>
            <person name="Li S."/>
            <person name="Dong L."/>
            <person name="Huang Y."/>
            <person name="Li L."/>
            <person name="Xi Y."/>
            <person name="Qi Q."/>
            <person name="Li W."/>
            <person name="Zhang B."/>
            <person name="Hu W."/>
            <person name="Zhang Y."/>
            <person name="Tian X."/>
            <person name="Jiao Y."/>
            <person name="Liang X."/>
            <person name="Jin J."/>
            <person name="Gao L."/>
            <person name="Zheng W."/>
            <person name="Hao B."/>
            <person name="Liu S."/>
            <person name="Wang W."/>
            <person name="Yuan L."/>
            <person name="Cao M."/>
            <person name="McDermott J."/>
            <person name="Samudrala R."/>
            <person name="Wang J."/>
            <person name="Wong G.K."/>
            <person name="Yang H."/>
        </authorList>
    </citation>
    <scope>NUCLEOTIDE SEQUENCE [LARGE SCALE GENOMIC DNA]</scope>
    <source>
        <strain evidence="2">cv. 93-11</strain>
    </source>
</reference>
<dbReference type="HOGENOM" id="CLU_000680_36_7_1"/>
<name>B8B7V9_ORYSI</name>
<gene>
    <name evidence="1" type="ORF">OsI_25150</name>
</gene>
<dbReference type="Proteomes" id="UP000007015">
    <property type="component" value="Chromosome 7"/>
</dbReference>
<evidence type="ECO:0000313" key="2">
    <source>
        <dbReference type="Proteomes" id="UP000007015"/>
    </source>
</evidence>
<dbReference type="EMBL" id="CM000132">
    <property type="protein sequence ID" value="EEC81626.1"/>
    <property type="molecule type" value="Genomic_DNA"/>
</dbReference>
<dbReference type="PANTHER" id="PTHR31635">
    <property type="entry name" value="REVERSE TRANSCRIPTASE DOMAIN-CONTAINING PROTEIN-RELATED"/>
    <property type="match status" value="1"/>
</dbReference>